<reference evidence="1" key="1">
    <citation type="submission" date="2022-03" db="EMBL/GenBank/DDBJ databases">
        <title>ESBL-producing Moellerella wisconsensis and Escherichia marmotae isolated from wild game meat.</title>
        <authorList>
            <person name="Biggel M."/>
        </authorList>
    </citation>
    <scope>NUCLEOTIDE SEQUENCE</scope>
    <source>
        <strain evidence="1">W51</strain>
    </source>
</reference>
<dbReference type="InterPro" id="IPR012566">
    <property type="entry name" value="IlvB_leader"/>
</dbReference>
<organism evidence="1 2">
    <name type="scientific">Moellerella wisconsensis</name>
    <dbReference type="NCBI Taxonomy" id="158849"/>
    <lineage>
        <taxon>Bacteria</taxon>
        <taxon>Pseudomonadati</taxon>
        <taxon>Pseudomonadota</taxon>
        <taxon>Gammaproteobacteria</taxon>
        <taxon>Enterobacterales</taxon>
        <taxon>Morganellaceae</taxon>
        <taxon>Moellerella</taxon>
    </lineage>
</organism>
<gene>
    <name evidence="1" type="primary">ivbL</name>
    <name evidence="1" type="ORF">MNY72_13860</name>
</gene>
<proteinExistence type="predicted"/>
<dbReference type="GeneID" id="79718350"/>
<evidence type="ECO:0000313" key="1">
    <source>
        <dbReference type="EMBL" id="UNH30406.1"/>
    </source>
</evidence>
<dbReference type="EMBL" id="CP093245">
    <property type="protein sequence ID" value="UNH30406.1"/>
    <property type="molecule type" value="Genomic_DNA"/>
</dbReference>
<protein>
    <submittedName>
        <fullName evidence="1">IlvB operon leader peptide IvbL</fullName>
    </submittedName>
</protein>
<dbReference type="AlphaFoldDB" id="A0A9Q8Q1Q3"/>
<sequence length="31" mass="3237">MNLTPHHSALLFTAPRAAVVVRVVVVVGNAP</sequence>
<dbReference type="Pfam" id="PF08049">
    <property type="entry name" value="IlvB_leader"/>
    <property type="match status" value="1"/>
</dbReference>
<accession>A0A9Q8Q1Q3</accession>
<evidence type="ECO:0000313" key="2">
    <source>
        <dbReference type="Proteomes" id="UP000829116"/>
    </source>
</evidence>
<dbReference type="Proteomes" id="UP000829116">
    <property type="component" value="Chromosome"/>
</dbReference>
<name>A0A9Q8Q1Q3_9GAMM</name>
<dbReference type="RefSeq" id="WP_134473623.1">
    <property type="nucleotide sequence ID" value="NZ_CABMIF010000009.1"/>
</dbReference>